<organism evidence="2 3">
    <name type="scientific">Brevibacterium antiquum CNRZ 918</name>
    <dbReference type="NCBI Taxonomy" id="1255637"/>
    <lineage>
        <taxon>Bacteria</taxon>
        <taxon>Bacillati</taxon>
        <taxon>Actinomycetota</taxon>
        <taxon>Actinomycetes</taxon>
        <taxon>Micrococcales</taxon>
        <taxon>Brevibacteriaceae</taxon>
        <taxon>Brevibacterium</taxon>
    </lineage>
</organism>
<dbReference type="EMBL" id="FXZD01000020">
    <property type="protein sequence ID" value="SMY05110.1"/>
    <property type="molecule type" value="Genomic_DNA"/>
</dbReference>
<sequence length="150" mass="16948">MPDRIVHWATGVRFDPGVKRVVLFAVGVLGFVRGFSYVDPPPTPAGLRTLAQLLPLEFWGWAWVVIGVLSMLGAFTRHYRIPFIPTMVISTLWSFSYFAEWAMNFFSRGIDSRDYITAVSYAVQALLILAVIRLIDPAEVTPRREAEDVD</sequence>
<name>A0A2H1KZE7_9MICO</name>
<keyword evidence="1" id="KW-0472">Membrane</keyword>
<keyword evidence="1" id="KW-1133">Transmembrane helix</keyword>
<feature type="transmembrane region" description="Helical" evidence="1">
    <location>
        <begin position="58"/>
        <end position="76"/>
    </location>
</feature>
<dbReference type="OrthoDB" id="4422339at2"/>
<feature type="transmembrane region" description="Helical" evidence="1">
    <location>
        <begin position="83"/>
        <end position="103"/>
    </location>
</feature>
<evidence type="ECO:0000313" key="3">
    <source>
        <dbReference type="Proteomes" id="UP000234433"/>
    </source>
</evidence>
<evidence type="ECO:0000256" key="1">
    <source>
        <dbReference type="SAM" id="Phobius"/>
    </source>
</evidence>
<accession>A0A2H1KZE7</accession>
<evidence type="ECO:0000313" key="2">
    <source>
        <dbReference type="EMBL" id="SMY05110.1"/>
    </source>
</evidence>
<dbReference type="AlphaFoldDB" id="A0A2H1KZE7"/>
<gene>
    <name evidence="2" type="ORF">BANT918_03267</name>
</gene>
<feature type="transmembrane region" description="Helical" evidence="1">
    <location>
        <begin position="115"/>
        <end position="135"/>
    </location>
</feature>
<keyword evidence="1" id="KW-0812">Transmembrane</keyword>
<reference evidence="2 3" key="1">
    <citation type="submission" date="2017-03" db="EMBL/GenBank/DDBJ databases">
        <authorList>
            <person name="Afonso C.L."/>
            <person name="Miller P.J."/>
            <person name="Scott M.A."/>
            <person name="Spackman E."/>
            <person name="Goraichik I."/>
            <person name="Dimitrov K.M."/>
            <person name="Suarez D.L."/>
            <person name="Swayne D.E."/>
        </authorList>
    </citation>
    <scope>NUCLEOTIDE SEQUENCE [LARGE SCALE GENOMIC DNA]</scope>
    <source>
        <strain evidence="2 3">CNRZ 918</strain>
    </source>
</reference>
<dbReference type="Proteomes" id="UP000234433">
    <property type="component" value="Unassembled WGS sequence"/>
</dbReference>
<protein>
    <submittedName>
        <fullName evidence="2">Uncharacterized protein</fullName>
    </submittedName>
</protein>
<dbReference type="RefSeq" id="WP_101621152.1">
    <property type="nucleotide sequence ID" value="NZ_FXZD01000020.1"/>
</dbReference>
<feature type="transmembrane region" description="Helical" evidence="1">
    <location>
        <begin position="21"/>
        <end position="38"/>
    </location>
</feature>
<proteinExistence type="predicted"/>